<sequence>MGLRPIAPPQIALDDTRPLIPEAVFAARCDALYARAGTRWVAVYADREHAANLAFLTDFDPRFEEALLLLGPSGERLLLTGNENVSHVALGRLPGLEAVLCQSFSLMAQWRDSAPNLSRVLADCGVQAGDSIGVAGWKYLAPVEWDGPAQSYFVPAYVIDSLARAAGGTDALSDVTAVLMNPLDGLRAILDVHGIAHAEWAAQRSSVAVWNIVSGYREGDSEFQAAARMGHDGLAMNVHPMFSSAAPGTAILGMRSPTARRTARGDGATTCVSFPGGLTARAGMLDSGNDAFLEVARGYYAAQIAWYETAGLGTRGGEIEAVVREVLERAGLRSMLNPGHLTGYDEWVHSPVFPGSELPIASGMPFQVDIIPAPLPDGQALNCEDPVTFADAALRAELAALYPKVAERCEARRRFVAQELGIEVAPDLLLMSNTPLCLAPFWLASDQLLALTD</sequence>
<protein>
    <submittedName>
        <fullName evidence="1">Xaa-Pro aminopeptidase</fullName>
    </submittedName>
</protein>
<dbReference type="GO" id="GO:0004177">
    <property type="term" value="F:aminopeptidase activity"/>
    <property type="evidence" value="ECO:0007669"/>
    <property type="project" value="UniProtKB-KW"/>
</dbReference>
<dbReference type="InterPro" id="IPR036005">
    <property type="entry name" value="Creatinase/aminopeptidase-like"/>
</dbReference>
<dbReference type="Proteomes" id="UP000477911">
    <property type="component" value="Unassembled WGS sequence"/>
</dbReference>
<accession>A0A6L7G8R8</accession>
<gene>
    <name evidence="1" type="ORF">GR170_21190</name>
</gene>
<evidence type="ECO:0000313" key="1">
    <source>
        <dbReference type="EMBL" id="MXN20359.1"/>
    </source>
</evidence>
<organism evidence="1 2">
    <name type="scientific">Pseudooceanicola albus</name>
    <dbReference type="NCBI Taxonomy" id="2692189"/>
    <lineage>
        <taxon>Bacteria</taxon>
        <taxon>Pseudomonadati</taxon>
        <taxon>Pseudomonadota</taxon>
        <taxon>Alphaproteobacteria</taxon>
        <taxon>Rhodobacterales</taxon>
        <taxon>Paracoccaceae</taxon>
        <taxon>Pseudooceanicola</taxon>
    </lineage>
</organism>
<keyword evidence="1" id="KW-0031">Aminopeptidase</keyword>
<dbReference type="AlphaFoldDB" id="A0A6L7G8R8"/>
<dbReference type="SUPFAM" id="SSF55920">
    <property type="entry name" value="Creatinase/aminopeptidase"/>
    <property type="match status" value="1"/>
</dbReference>
<keyword evidence="1" id="KW-0378">Hydrolase</keyword>
<dbReference type="Gene3D" id="3.90.230.10">
    <property type="entry name" value="Creatinase/methionine aminopeptidase superfamily"/>
    <property type="match status" value="1"/>
</dbReference>
<comment type="caution">
    <text evidence="1">The sequence shown here is derived from an EMBL/GenBank/DDBJ whole genome shotgun (WGS) entry which is preliminary data.</text>
</comment>
<dbReference type="EMBL" id="WUMU01000026">
    <property type="protein sequence ID" value="MXN20359.1"/>
    <property type="molecule type" value="Genomic_DNA"/>
</dbReference>
<name>A0A6L7G8R8_9RHOB</name>
<proteinExistence type="predicted"/>
<evidence type="ECO:0000313" key="2">
    <source>
        <dbReference type="Proteomes" id="UP000477911"/>
    </source>
</evidence>
<keyword evidence="1" id="KW-0645">Protease</keyword>
<reference evidence="1 2" key="1">
    <citation type="submission" date="2019-12" db="EMBL/GenBank/DDBJ databases">
        <authorList>
            <person name="Li M."/>
        </authorList>
    </citation>
    <scope>NUCLEOTIDE SEQUENCE [LARGE SCALE GENOMIC DNA]</scope>
    <source>
        <strain evidence="1 2">GBMRC 2024</strain>
    </source>
</reference>
<keyword evidence="2" id="KW-1185">Reference proteome</keyword>